<keyword evidence="2" id="KW-0472">Membrane</keyword>
<evidence type="ECO:0000256" key="1">
    <source>
        <dbReference type="SAM" id="MobiDB-lite"/>
    </source>
</evidence>
<keyword evidence="2" id="KW-0812">Transmembrane</keyword>
<feature type="compositionally biased region" description="Polar residues" evidence="1">
    <location>
        <begin position="16"/>
        <end position="28"/>
    </location>
</feature>
<reference evidence="3 4" key="1">
    <citation type="submission" date="2018-11" db="EMBL/GenBank/DDBJ databases">
        <authorList>
            <consortium name="Pathogen Informatics"/>
        </authorList>
    </citation>
    <scope>NUCLEOTIDE SEQUENCE [LARGE SCALE GENOMIC DNA]</scope>
</reference>
<protein>
    <submittedName>
        <fullName evidence="3">Uncharacterized protein</fullName>
    </submittedName>
</protein>
<proteinExistence type="predicted"/>
<evidence type="ECO:0000313" key="3">
    <source>
        <dbReference type="EMBL" id="VDK30168.1"/>
    </source>
</evidence>
<dbReference type="AlphaFoldDB" id="A0A3P6QHZ6"/>
<evidence type="ECO:0000313" key="4">
    <source>
        <dbReference type="Proteomes" id="UP000267096"/>
    </source>
</evidence>
<sequence>MQDPQTAILSEPKPLQASSAATNLNITSKPRPMPNPLLFERQGSLRAPESSTAAAAAFRRQFSLRSYSADSPLRNVRFVLNASFLQFHFTLFISFIHFLKQSASAR</sequence>
<feature type="region of interest" description="Disordered" evidence="1">
    <location>
        <begin position="1"/>
        <end position="46"/>
    </location>
</feature>
<keyword evidence="4" id="KW-1185">Reference proteome</keyword>
<dbReference type="EMBL" id="UYRR01019850">
    <property type="protein sequence ID" value="VDK30168.1"/>
    <property type="molecule type" value="Genomic_DNA"/>
</dbReference>
<dbReference type="OrthoDB" id="10070446at2759"/>
<organism evidence="3 4">
    <name type="scientific">Anisakis simplex</name>
    <name type="common">Herring worm</name>
    <dbReference type="NCBI Taxonomy" id="6269"/>
    <lineage>
        <taxon>Eukaryota</taxon>
        <taxon>Metazoa</taxon>
        <taxon>Ecdysozoa</taxon>
        <taxon>Nematoda</taxon>
        <taxon>Chromadorea</taxon>
        <taxon>Rhabditida</taxon>
        <taxon>Spirurina</taxon>
        <taxon>Ascaridomorpha</taxon>
        <taxon>Ascaridoidea</taxon>
        <taxon>Anisakidae</taxon>
        <taxon>Anisakis</taxon>
        <taxon>Anisakis simplex complex</taxon>
    </lineage>
</organism>
<accession>A0A3P6QHZ6</accession>
<evidence type="ECO:0000256" key="2">
    <source>
        <dbReference type="SAM" id="Phobius"/>
    </source>
</evidence>
<gene>
    <name evidence="3" type="ORF">ASIM_LOCUS7835</name>
</gene>
<name>A0A3P6QHZ6_ANISI</name>
<keyword evidence="2" id="KW-1133">Transmembrane helix</keyword>
<feature type="transmembrane region" description="Helical" evidence="2">
    <location>
        <begin position="78"/>
        <end position="99"/>
    </location>
</feature>
<dbReference type="Proteomes" id="UP000267096">
    <property type="component" value="Unassembled WGS sequence"/>
</dbReference>